<dbReference type="InterPro" id="IPR001087">
    <property type="entry name" value="GDSL"/>
</dbReference>
<protein>
    <recommendedName>
        <fullName evidence="6">SGNH hydrolase-type esterase domain-containing protein</fullName>
    </recommendedName>
</protein>
<proteinExistence type="inferred from homology"/>
<comment type="caution">
    <text evidence="4">The sequence shown here is derived from an EMBL/GenBank/DDBJ whole genome shotgun (WGS) entry which is preliminary data.</text>
</comment>
<evidence type="ECO:0000256" key="2">
    <source>
        <dbReference type="ARBA" id="ARBA00022801"/>
    </source>
</evidence>
<dbReference type="GO" id="GO:0016788">
    <property type="term" value="F:hydrolase activity, acting on ester bonds"/>
    <property type="evidence" value="ECO:0007669"/>
    <property type="project" value="InterPro"/>
</dbReference>
<keyword evidence="5" id="KW-1185">Reference proteome</keyword>
<dbReference type="FunFam" id="3.40.50.1110:FF:000002">
    <property type="entry name" value="isoamyl acetate-hydrolyzing esterase 1 homolog"/>
    <property type="match status" value="1"/>
</dbReference>
<dbReference type="InterPro" id="IPR045136">
    <property type="entry name" value="Iah1-like"/>
</dbReference>
<name>A0A811SAP6_9POAL</name>
<dbReference type="PANTHER" id="PTHR14209">
    <property type="entry name" value="ISOAMYL ACETATE-HYDROLYZING ESTERASE 1"/>
    <property type="match status" value="1"/>
</dbReference>
<dbReference type="Proteomes" id="UP000604825">
    <property type="component" value="Unassembled WGS sequence"/>
</dbReference>
<evidence type="ECO:0000256" key="3">
    <source>
        <dbReference type="SAM" id="MobiDB-lite"/>
    </source>
</evidence>
<evidence type="ECO:0000313" key="5">
    <source>
        <dbReference type="Proteomes" id="UP000604825"/>
    </source>
</evidence>
<accession>A0A811SAP6</accession>
<gene>
    <name evidence="4" type="ORF">NCGR_LOCUS61735</name>
</gene>
<dbReference type="SUPFAM" id="SSF52266">
    <property type="entry name" value="SGNH hydrolase"/>
    <property type="match status" value="1"/>
</dbReference>
<dbReference type="InterPro" id="IPR036514">
    <property type="entry name" value="SGNH_hydro_sf"/>
</dbReference>
<dbReference type="Pfam" id="PF00657">
    <property type="entry name" value="Lipase_GDSL"/>
    <property type="match status" value="1"/>
</dbReference>
<dbReference type="AlphaFoldDB" id="A0A811SAP6"/>
<sequence>MQQGPPDFDRCERARPPSAGPAHRLPRCMNLPGILAPVLAAGGALGGRIRPAMIPFEVPPGVDPDGAFKLCVQVSPFTTKLDNANSVDVQRKYDEWVVDYRYYNLQNLEKDLTIRAKWGSNQHPVISEFDMSKGGERKIVDDNDLFVAFSERLIDKKMFLYVDVKEKPVELVATSVVSEATETLSNVVNDNNSAPVQSSFEPAVEHGIDWDNLEIIPLTEDKIGSTVPLMSEDAMKSRAKQGRPCNPVASNKGDATIGTPKRQKVDAQESSTPMPVTRSQLQLTMENMGETSHVNINPGPVTRRVCMYVVCCRLKHKHQGREETGGEFLGRRIGDEVENVGVGLVEIGGKAEEVRVPLNDGVLEVVGEGELALDAEDGAEGQQAQHRCGVFLSVLSIGTHARAQAATNEAVDRAVFGDSITEEAFGEGGWGASLANHYSRSADVVLRGYNTRWEARVAARAVASIAGAVSAVTVFFGANDAALPDRRCALQHVLLSEYKDNLRAICALLKKRLPSVVVIFITPPPVDEDGRLRYPYAQDFFGLLERTNAAAGVYARACLEVARQCGLRDIDIWSRMQRFPGWEKSFLRDGLHLTPRGNRVLFEEVVFALKDANLSLEALPADLPLFGDMDPDNPVKSFEDHE</sequence>
<evidence type="ECO:0000256" key="1">
    <source>
        <dbReference type="ARBA" id="ARBA00008668"/>
    </source>
</evidence>
<organism evidence="4 5">
    <name type="scientific">Miscanthus lutarioriparius</name>
    <dbReference type="NCBI Taxonomy" id="422564"/>
    <lineage>
        <taxon>Eukaryota</taxon>
        <taxon>Viridiplantae</taxon>
        <taxon>Streptophyta</taxon>
        <taxon>Embryophyta</taxon>
        <taxon>Tracheophyta</taxon>
        <taxon>Spermatophyta</taxon>
        <taxon>Magnoliopsida</taxon>
        <taxon>Liliopsida</taxon>
        <taxon>Poales</taxon>
        <taxon>Poaceae</taxon>
        <taxon>PACMAD clade</taxon>
        <taxon>Panicoideae</taxon>
        <taxon>Andropogonodae</taxon>
        <taxon>Andropogoneae</taxon>
        <taxon>Saccharinae</taxon>
        <taxon>Miscanthus</taxon>
    </lineage>
</organism>
<keyword evidence="2" id="KW-0378">Hydrolase</keyword>
<reference evidence="4" key="1">
    <citation type="submission" date="2020-10" db="EMBL/GenBank/DDBJ databases">
        <authorList>
            <person name="Han B."/>
            <person name="Lu T."/>
            <person name="Zhao Q."/>
            <person name="Huang X."/>
            <person name="Zhao Y."/>
        </authorList>
    </citation>
    <scope>NUCLEOTIDE SEQUENCE</scope>
</reference>
<dbReference type="EMBL" id="CAJGYO010000018">
    <property type="protein sequence ID" value="CAD6337637.1"/>
    <property type="molecule type" value="Genomic_DNA"/>
</dbReference>
<dbReference type="Gene3D" id="3.40.50.1110">
    <property type="entry name" value="SGNH hydrolase"/>
    <property type="match status" value="1"/>
</dbReference>
<dbReference type="PANTHER" id="PTHR14209:SF19">
    <property type="entry name" value="ISOAMYL ACETATE-HYDROLYZING ESTERASE 1 HOMOLOG"/>
    <property type="match status" value="1"/>
</dbReference>
<feature type="region of interest" description="Disordered" evidence="3">
    <location>
        <begin position="1"/>
        <end position="24"/>
    </location>
</feature>
<evidence type="ECO:0000313" key="4">
    <source>
        <dbReference type="EMBL" id="CAD6337637.1"/>
    </source>
</evidence>
<dbReference type="CDD" id="cd01838">
    <property type="entry name" value="Isoamyl_acetate_hydrolase_like"/>
    <property type="match status" value="1"/>
</dbReference>
<dbReference type="OrthoDB" id="671439at2759"/>
<feature type="region of interest" description="Disordered" evidence="3">
    <location>
        <begin position="238"/>
        <end position="275"/>
    </location>
</feature>
<evidence type="ECO:0008006" key="6">
    <source>
        <dbReference type="Google" id="ProtNLM"/>
    </source>
</evidence>
<comment type="similarity">
    <text evidence="1">Belongs to the 'GDSL' lipolytic enzyme family.</text>
</comment>